<organism evidence="2 3">
    <name type="scientific">Acidithiobacillus thiooxidans ATCC 19377</name>
    <dbReference type="NCBI Taxonomy" id="637390"/>
    <lineage>
        <taxon>Bacteria</taxon>
        <taxon>Pseudomonadati</taxon>
        <taxon>Pseudomonadota</taxon>
        <taxon>Acidithiobacillia</taxon>
        <taxon>Acidithiobacillales</taxon>
        <taxon>Acidithiobacillaceae</taxon>
        <taxon>Acidithiobacillus</taxon>
    </lineage>
</organism>
<evidence type="ECO:0000313" key="4">
    <source>
        <dbReference type="Proteomes" id="UP000363590"/>
    </source>
</evidence>
<dbReference type="EMBL" id="CP045571">
    <property type="protein sequence ID" value="QFX96994.1"/>
    <property type="molecule type" value="Genomic_DNA"/>
</dbReference>
<reference evidence="1 4" key="2">
    <citation type="submission" date="2019-10" db="EMBL/GenBank/DDBJ databases">
        <authorList>
            <person name="Wang R."/>
        </authorList>
    </citation>
    <scope>NUCLEOTIDE SEQUENCE [LARGE SCALE GENOMIC DNA]</scope>
    <source>
        <strain evidence="1 4">ATCC 19377</strain>
    </source>
</reference>
<protein>
    <submittedName>
        <fullName evidence="2">Uncharacterized protein</fullName>
    </submittedName>
</protein>
<evidence type="ECO:0000313" key="2">
    <source>
        <dbReference type="EMBL" id="TQN49447.1"/>
    </source>
</evidence>
<evidence type="ECO:0000313" key="1">
    <source>
        <dbReference type="EMBL" id="QFX96994.1"/>
    </source>
</evidence>
<dbReference type="RefSeq" id="WP_153940827.1">
    <property type="nucleotide sequence ID" value="NZ_CP045571.1"/>
</dbReference>
<gene>
    <name evidence="2" type="ORF">DLNHIDIE_03302</name>
    <name evidence="1" type="ORF">GCD22_02855</name>
</gene>
<dbReference type="GeneID" id="60697091"/>
<reference evidence="2 3" key="1">
    <citation type="submission" date="2019-03" db="EMBL/GenBank/DDBJ databases">
        <title>New insights into Acidothiobacillus thiooxidans sulfur metabolism through coupled gene expression, solution geochemistry, microscopy and spectroscopy analyses.</title>
        <authorList>
            <person name="Camacho D."/>
            <person name="Frazao R."/>
            <person name="Fouillen A."/>
            <person name="Nanci A."/>
            <person name="Lang B.F."/>
            <person name="Apte S.C."/>
            <person name="Baron C."/>
            <person name="Warren L.A."/>
        </authorList>
    </citation>
    <scope>NUCLEOTIDE SEQUENCE [LARGE SCALE GENOMIC DNA]</scope>
    <source>
        <strain evidence="2 3">ATCC 19377</strain>
    </source>
</reference>
<dbReference type="EMBL" id="SZUV01000005">
    <property type="protein sequence ID" value="TQN49447.1"/>
    <property type="molecule type" value="Genomic_DNA"/>
</dbReference>
<dbReference type="Proteomes" id="UP000315403">
    <property type="component" value="Unassembled WGS sequence"/>
</dbReference>
<dbReference type="Proteomes" id="UP000363590">
    <property type="component" value="Chromosome"/>
</dbReference>
<accession>A0A543PZE2</accession>
<proteinExistence type="predicted"/>
<sequence length="56" mass="6462">MQQPEPKVTAELTKSELDAVLRERIKQQQTQTAREAFRALSATEQRNVLRKIGVRL</sequence>
<name>A0A543PZE2_ACITH</name>
<dbReference type="AlphaFoldDB" id="A0A543PZE2"/>
<dbReference type="KEGG" id="atx:GCD22_02855"/>
<evidence type="ECO:0000313" key="3">
    <source>
        <dbReference type="Proteomes" id="UP000315403"/>
    </source>
</evidence>